<dbReference type="Proteomes" id="UP000092154">
    <property type="component" value="Unassembled WGS sequence"/>
</dbReference>
<evidence type="ECO:0008006" key="3">
    <source>
        <dbReference type="Google" id="ProtNLM"/>
    </source>
</evidence>
<dbReference type="AlphaFoldDB" id="A0A1B7MYK4"/>
<dbReference type="OrthoDB" id="3229878at2759"/>
<accession>A0A1B7MYK4</accession>
<protein>
    <recommendedName>
        <fullName evidence="3">F-box domain-containing protein</fullName>
    </recommendedName>
</protein>
<dbReference type="InParanoid" id="A0A1B7MYK4"/>
<sequence length="410" mass="46841">MGTRGYRVYRYRDMYFITYNKRDSYPSGLGVDMLDSYRYPSSIRWKRQELGEILDELDGQSPPEEEDDDFGTKISKQRPRNDFFIEWIYEIDLDRNIFHINGIPFFNLECLPNSDSFLEYISEDHYGNTTCPPTCPPKQRYKRPAPPVVDDSDIATYQSLVCTGTEVALSDLLAISDALSPDEHVRVSLLETMIGQCMAKEGAVNAIHELELISGPWQITNTFWLVASSMADIAFVPQIFHSGVIFHPDLNLETTSDAYKPPCHVLSMKSWRRKIVLAITLEWRSPFSIVQSLKWPKMNTRLHSAIRLPWNFYRHSMPILHLCQALLLLPVLGIDPELFVRATQIFRRPKTGENKERTDDETLAHGAGDTLPNANCAVLPPELWRKVALDLELPDLLTFGLVSGSCREVA</sequence>
<keyword evidence="2" id="KW-1185">Reference proteome</keyword>
<name>A0A1B7MYK4_9AGAM</name>
<evidence type="ECO:0000313" key="2">
    <source>
        <dbReference type="Proteomes" id="UP000092154"/>
    </source>
</evidence>
<evidence type="ECO:0000313" key="1">
    <source>
        <dbReference type="EMBL" id="OAX37657.1"/>
    </source>
</evidence>
<dbReference type="EMBL" id="KV448339">
    <property type="protein sequence ID" value="OAX37657.1"/>
    <property type="molecule type" value="Genomic_DNA"/>
</dbReference>
<dbReference type="STRING" id="1314800.A0A1B7MYK4"/>
<organism evidence="1 2">
    <name type="scientific">Rhizopogon vinicolor AM-OR11-026</name>
    <dbReference type="NCBI Taxonomy" id="1314800"/>
    <lineage>
        <taxon>Eukaryota</taxon>
        <taxon>Fungi</taxon>
        <taxon>Dikarya</taxon>
        <taxon>Basidiomycota</taxon>
        <taxon>Agaricomycotina</taxon>
        <taxon>Agaricomycetes</taxon>
        <taxon>Agaricomycetidae</taxon>
        <taxon>Boletales</taxon>
        <taxon>Suillineae</taxon>
        <taxon>Rhizopogonaceae</taxon>
        <taxon>Rhizopogon</taxon>
    </lineage>
</organism>
<proteinExistence type="predicted"/>
<reference evidence="1 2" key="1">
    <citation type="submission" date="2016-06" db="EMBL/GenBank/DDBJ databases">
        <title>Comparative genomics of the ectomycorrhizal sister species Rhizopogon vinicolor and Rhizopogon vesiculosus (Basidiomycota: Boletales) reveals a divergence of the mating type B locus.</title>
        <authorList>
            <consortium name="DOE Joint Genome Institute"/>
            <person name="Mujic A.B."/>
            <person name="Kuo A."/>
            <person name="Tritt A."/>
            <person name="Lipzen A."/>
            <person name="Chen C."/>
            <person name="Johnson J."/>
            <person name="Sharma A."/>
            <person name="Barry K."/>
            <person name="Grigoriev I.V."/>
            <person name="Spatafora J.W."/>
        </authorList>
    </citation>
    <scope>NUCLEOTIDE SEQUENCE [LARGE SCALE GENOMIC DNA]</scope>
    <source>
        <strain evidence="1 2">AM-OR11-026</strain>
    </source>
</reference>
<gene>
    <name evidence="1" type="ORF">K503DRAFT_220312</name>
</gene>